<dbReference type="Pfam" id="PF13966">
    <property type="entry name" value="zf-RVT"/>
    <property type="match status" value="1"/>
</dbReference>
<reference evidence="3" key="1">
    <citation type="submission" date="2020-01" db="EMBL/GenBank/DDBJ databases">
        <authorList>
            <person name="Mishra B."/>
        </authorList>
    </citation>
    <scope>NUCLEOTIDE SEQUENCE [LARGE SCALE GENOMIC DNA]</scope>
</reference>
<dbReference type="GO" id="GO:0004523">
    <property type="term" value="F:RNA-DNA hybrid ribonuclease activity"/>
    <property type="evidence" value="ECO:0007669"/>
    <property type="project" value="InterPro"/>
</dbReference>
<comment type="caution">
    <text evidence="3">The sequence shown here is derived from an EMBL/GenBank/DDBJ whole genome shotgun (WGS) entry which is preliminary data.</text>
</comment>
<proteinExistence type="predicted"/>
<dbReference type="InterPro" id="IPR002156">
    <property type="entry name" value="RNaseH_domain"/>
</dbReference>
<dbReference type="OrthoDB" id="1112108at2759"/>
<dbReference type="InterPro" id="IPR036397">
    <property type="entry name" value="RNaseH_sf"/>
</dbReference>
<dbReference type="Proteomes" id="UP000467841">
    <property type="component" value="Unassembled WGS sequence"/>
</dbReference>
<dbReference type="CDD" id="cd06222">
    <property type="entry name" value="RNase_H_like"/>
    <property type="match status" value="1"/>
</dbReference>
<dbReference type="InterPro" id="IPR044730">
    <property type="entry name" value="RNase_H-like_dom_plant"/>
</dbReference>
<dbReference type="InterPro" id="IPR012337">
    <property type="entry name" value="RNaseH-like_sf"/>
</dbReference>
<organism evidence="3 4">
    <name type="scientific">Microthlaspi erraticum</name>
    <dbReference type="NCBI Taxonomy" id="1685480"/>
    <lineage>
        <taxon>Eukaryota</taxon>
        <taxon>Viridiplantae</taxon>
        <taxon>Streptophyta</taxon>
        <taxon>Embryophyta</taxon>
        <taxon>Tracheophyta</taxon>
        <taxon>Spermatophyta</taxon>
        <taxon>Magnoliopsida</taxon>
        <taxon>eudicotyledons</taxon>
        <taxon>Gunneridae</taxon>
        <taxon>Pentapetalae</taxon>
        <taxon>rosids</taxon>
        <taxon>malvids</taxon>
        <taxon>Brassicales</taxon>
        <taxon>Brassicaceae</taxon>
        <taxon>Coluteocarpeae</taxon>
        <taxon>Microthlaspi</taxon>
    </lineage>
</organism>
<evidence type="ECO:0000313" key="4">
    <source>
        <dbReference type="Proteomes" id="UP000467841"/>
    </source>
</evidence>
<dbReference type="PANTHER" id="PTHR47074">
    <property type="entry name" value="BNAC02G40300D PROTEIN"/>
    <property type="match status" value="1"/>
</dbReference>
<dbReference type="InterPro" id="IPR026960">
    <property type="entry name" value="RVT-Znf"/>
</dbReference>
<dbReference type="InterPro" id="IPR052929">
    <property type="entry name" value="RNase_H-like_EbsB-rel"/>
</dbReference>
<dbReference type="Gene3D" id="3.30.420.10">
    <property type="entry name" value="Ribonuclease H-like superfamily/Ribonuclease H"/>
    <property type="match status" value="1"/>
</dbReference>
<dbReference type="EMBL" id="CACVBM020001551">
    <property type="protein sequence ID" value="CAA7053813.1"/>
    <property type="molecule type" value="Genomic_DNA"/>
</dbReference>
<dbReference type="PANTHER" id="PTHR47074:SF49">
    <property type="entry name" value="POLYNUCLEOTIDYL TRANSFERASE, RIBONUCLEASE H-LIKE SUPERFAMILY PROTEIN"/>
    <property type="match status" value="1"/>
</dbReference>
<dbReference type="GO" id="GO:0003676">
    <property type="term" value="F:nucleic acid binding"/>
    <property type="evidence" value="ECO:0007669"/>
    <property type="project" value="InterPro"/>
</dbReference>
<keyword evidence="4" id="KW-1185">Reference proteome</keyword>
<evidence type="ECO:0000259" key="1">
    <source>
        <dbReference type="Pfam" id="PF13456"/>
    </source>
</evidence>
<dbReference type="Pfam" id="PF13456">
    <property type="entry name" value="RVT_3"/>
    <property type="match status" value="1"/>
</dbReference>
<sequence>MGPPNLNEKDLTVASLVNHDTMTWNSTKINKILPLYETTIKCFRLSKHGAQDCHIWLPTKSGICTAKTGYHVARALQNLPEEHNQAQVNWMADIWNGRFSPKLKVFLWKIIQKAIPIGENLLHKGLLENFLANPLQLKSIAVPPPTGICSGPIFPWVCWAIWTARNHLLFEDRGFSPDEAILKALLAAKEWQQAQQLETPNPRNGSHQTRVMHADTITCHTDGAWNPETKIAGAGWIFHNQADDRLDSGQGAEPFANSAIMAEAIAIRSALLQAIDKDYLKICIKSDAQDLVRALTSQEQVKEIYGLLFDIKTLASFFTAISFVFIPRSANFEADALAKLASRDLAPRLNKPGLTGLTAAVAVAGVCGCGSLRKREFAIKSCLYDWYSNS</sequence>
<dbReference type="SUPFAM" id="SSF53098">
    <property type="entry name" value="Ribonuclease H-like"/>
    <property type="match status" value="1"/>
</dbReference>
<gene>
    <name evidence="3" type="ORF">MERR_LOCUS41049</name>
</gene>
<feature type="domain" description="RNase H type-1" evidence="1">
    <location>
        <begin position="221"/>
        <end position="341"/>
    </location>
</feature>
<evidence type="ECO:0000259" key="2">
    <source>
        <dbReference type="Pfam" id="PF13966"/>
    </source>
</evidence>
<protein>
    <submittedName>
        <fullName evidence="3">Uncharacterized protein</fullName>
    </submittedName>
</protein>
<evidence type="ECO:0000313" key="3">
    <source>
        <dbReference type="EMBL" id="CAA7053813.1"/>
    </source>
</evidence>
<accession>A0A6D2KL27</accession>
<feature type="domain" description="Reverse transcriptase zinc-binding" evidence="2">
    <location>
        <begin position="83"/>
        <end position="125"/>
    </location>
</feature>
<dbReference type="AlphaFoldDB" id="A0A6D2KL27"/>
<name>A0A6D2KL27_9BRAS</name>